<dbReference type="EMBL" id="JBEUKS010000004">
    <property type="protein sequence ID" value="MFC1439431.1"/>
    <property type="molecule type" value="Genomic_DNA"/>
</dbReference>
<evidence type="ECO:0000313" key="2">
    <source>
        <dbReference type="EMBL" id="MFC1439431.1"/>
    </source>
</evidence>
<feature type="signal peptide" evidence="1">
    <location>
        <begin position="1"/>
        <end position="27"/>
    </location>
</feature>
<evidence type="ECO:0000256" key="1">
    <source>
        <dbReference type="SAM" id="SignalP"/>
    </source>
</evidence>
<name>A0ABV6XMC5_9ACTN</name>
<keyword evidence="3" id="KW-1185">Reference proteome</keyword>
<feature type="chain" id="PRO_5047538549" evidence="1">
    <location>
        <begin position="28"/>
        <end position="193"/>
    </location>
</feature>
<comment type="caution">
    <text evidence="2">The sequence shown here is derived from an EMBL/GenBank/DDBJ whole genome shotgun (WGS) entry which is preliminary data.</text>
</comment>
<dbReference type="RefSeq" id="WP_380564860.1">
    <property type="nucleotide sequence ID" value="NZ_JBEUKS010000004.1"/>
</dbReference>
<dbReference type="Proteomes" id="UP001592581">
    <property type="component" value="Unassembled WGS sequence"/>
</dbReference>
<evidence type="ECO:0000313" key="3">
    <source>
        <dbReference type="Proteomes" id="UP001592581"/>
    </source>
</evidence>
<reference evidence="2 3" key="1">
    <citation type="submission" date="2024-06" db="EMBL/GenBank/DDBJ databases">
        <authorList>
            <person name="Lee S.D."/>
        </authorList>
    </citation>
    <scope>NUCLEOTIDE SEQUENCE [LARGE SCALE GENOMIC DNA]</scope>
    <source>
        <strain evidence="2 3">N1-10</strain>
    </source>
</reference>
<protein>
    <submittedName>
        <fullName evidence="2">Uncharacterized protein</fullName>
    </submittedName>
</protein>
<accession>A0ABV6XMC5</accession>
<organism evidence="2 3">
    <name type="scientific">Streptacidiphilus jeojiensis</name>
    <dbReference type="NCBI Taxonomy" id="3229225"/>
    <lineage>
        <taxon>Bacteria</taxon>
        <taxon>Bacillati</taxon>
        <taxon>Actinomycetota</taxon>
        <taxon>Actinomycetes</taxon>
        <taxon>Kitasatosporales</taxon>
        <taxon>Streptomycetaceae</taxon>
        <taxon>Streptacidiphilus</taxon>
    </lineage>
</organism>
<keyword evidence="1" id="KW-0732">Signal</keyword>
<gene>
    <name evidence="2" type="ORF">ABUW04_14305</name>
</gene>
<sequence length="193" mass="19282">MNKRSIAAGLAGSVAAALLVAAPAATAASSTKAVVCTAGSTSVTWKNVTEPWVVTHAKRVVHPGTGSTRVLVTVPQIAFVKASVTGGGAPATVIGSLARKTGLALAPSGAQTPRKAVVTWSPTRSGSYVLYAGTRRVHGSYVARTCNAHGTAITTKSGSATSWTTPLSTGVVLCGAITVPPGGLAAKARSRYC</sequence>
<proteinExistence type="predicted"/>